<sequence length="356" mass="40825">QSQTDPCMYYKVSDEIKLILAVYVDDIIILSNNRDAKIELKDQLMKNFKMKDIGPVKKILGFQITRDRVNKKIWIDQKDYLEKVLRKFNMDQSNPVDTPMSAGEKLIKEQLPIGDERKRKMENIPYQEAVGSLLFASQISRPDICYAISCVSRFNQNPGPAHWSAVKRIFRYLKGTIHYRLEFSRKTEIDNSDIIGYCDADWGSDPNDRRSVTGYIFLKNGSPISWNTKKQPTVALSTTESEYMAMSSAVQEAIWLRGLSYELSANTKPTLLYVDNQGAQKLALNGTYQARTKHIDIRHHFLKEKIDNGIISIKYVSTSYMLADSLTKPLDKVKFLKCTRGQGLISNRESVEINLK</sequence>
<dbReference type="InterPro" id="IPR043502">
    <property type="entry name" value="DNA/RNA_pol_sf"/>
</dbReference>
<organism evidence="2">
    <name type="scientific">Anoplophora glabripennis</name>
    <name type="common">Asian longhorn beetle</name>
    <name type="synonym">Anoplophora nobilis</name>
    <dbReference type="NCBI Taxonomy" id="217634"/>
    <lineage>
        <taxon>Eukaryota</taxon>
        <taxon>Metazoa</taxon>
        <taxon>Ecdysozoa</taxon>
        <taxon>Arthropoda</taxon>
        <taxon>Hexapoda</taxon>
        <taxon>Insecta</taxon>
        <taxon>Pterygota</taxon>
        <taxon>Neoptera</taxon>
        <taxon>Endopterygota</taxon>
        <taxon>Coleoptera</taxon>
        <taxon>Polyphaga</taxon>
        <taxon>Cucujiformia</taxon>
        <taxon>Chrysomeloidea</taxon>
        <taxon>Cerambycidae</taxon>
        <taxon>Lamiinae</taxon>
        <taxon>Lamiini</taxon>
        <taxon>Anoplophora</taxon>
    </lineage>
</organism>
<proteinExistence type="predicted"/>
<dbReference type="InterPro" id="IPR013103">
    <property type="entry name" value="RVT_2"/>
</dbReference>
<protein>
    <submittedName>
        <fullName evidence="2">Retrovirus-related Pol polyprotein from transposon TNT 1-94</fullName>
    </submittedName>
</protein>
<gene>
    <name evidence="2" type="primary">POLX</name>
</gene>
<feature type="non-terminal residue" evidence="2">
    <location>
        <position position="1"/>
    </location>
</feature>
<reference evidence="2" key="1">
    <citation type="submission" date="2013-07" db="EMBL/GenBank/DDBJ databases">
        <title>Midgut Transcriptome Profiling of Anoplphora glabripennis, a Lignocellulose Degrading, Wood-Boring Cerambycid.</title>
        <authorList>
            <person name="Scully E.D."/>
            <person name="Hoover K."/>
            <person name="Carlson J.E."/>
            <person name="Tien M."/>
            <person name="Geib S.M."/>
        </authorList>
    </citation>
    <scope>NUCLEOTIDE SEQUENCE</scope>
</reference>
<evidence type="ECO:0000259" key="1">
    <source>
        <dbReference type="Pfam" id="PF07727"/>
    </source>
</evidence>
<dbReference type="EMBL" id="GALX01003614">
    <property type="protein sequence ID" value="JAB64852.1"/>
    <property type="molecule type" value="Transcribed_RNA"/>
</dbReference>
<accession>V5GT76</accession>
<feature type="domain" description="Reverse transcriptase Ty1/copia-type" evidence="1">
    <location>
        <begin position="2"/>
        <end position="101"/>
    </location>
</feature>
<dbReference type="PANTHER" id="PTHR11439:SF483">
    <property type="entry name" value="PEPTIDE SYNTHASE GLIP-LIKE, PUTATIVE (AFU_ORTHOLOGUE AFUA_3G12920)-RELATED"/>
    <property type="match status" value="1"/>
</dbReference>
<dbReference type="CDD" id="cd09272">
    <property type="entry name" value="RNase_HI_RT_Ty1"/>
    <property type="match status" value="1"/>
</dbReference>
<dbReference type="Pfam" id="PF07727">
    <property type="entry name" value="RVT_2"/>
    <property type="match status" value="1"/>
</dbReference>
<dbReference type="GO" id="GO:0071897">
    <property type="term" value="P:DNA biosynthetic process"/>
    <property type="evidence" value="ECO:0007669"/>
    <property type="project" value="UniProtKB-ARBA"/>
</dbReference>
<evidence type="ECO:0000313" key="2">
    <source>
        <dbReference type="EMBL" id="JAB64852.1"/>
    </source>
</evidence>
<dbReference type="SUPFAM" id="SSF56672">
    <property type="entry name" value="DNA/RNA polymerases"/>
    <property type="match status" value="1"/>
</dbReference>
<dbReference type="AlphaFoldDB" id="V5GT76"/>
<name>V5GT76_ANOGL</name>
<dbReference type="PANTHER" id="PTHR11439">
    <property type="entry name" value="GAG-POL-RELATED RETROTRANSPOSON"/>
    <property type="match status" value="1"/>
</dbReference>